<keyword evidence="1" id="KW-0472">Membrane</keyword>
<keyword evidence="1" id="KW-0812">Transmembrane</keyword>
<comment type="caution">
    <text evidence="2">The sequence shown here is derived from an EMBL/GenBank/DDBJ whole genome shotgun (WGS) entry which is preliminary data.</text>
</comment>
<evidence type="ECO:0000256" key="1">
    <source>
        <dbReference type="SAM" id="Phobius"/>
    </source>
</evidence>
<dbReference type="AlphaFoldDB" id="A0A7W6UM88"/>
<sequence>MSHNTPNGGASVITATAVTALSLGNAIFIVNTKVMLKKGLITSREAQVLVLEVVELVRRSTDTSQSIAFADTLCRDLERFAQDLGGSDG</sequence>
<organism evidence="2 3">
    <name type="scientific">Rhizobium esperanzae</name>
    <dbReference type="NCBI Taxonomy" id="1967781"/>
    <lineage>
        <taxon>Bacteria</taxon>
        <taxon>Pseudomonadati</taxon>
        <taxon>Pseudomonadota</taxon>
        <taxon>Alphaproteobacteria</taxon>
        <taxon>Hyphomicrobiales</taxon>
        <taxon>Rhizobiaceae</taxon>
        <taxon>Rhizobium/Agrobacterium group</taxon>
        <taxon>Rhizobium</taxon>
    </lineage>
</organism>
<keyword evidence="1" id="KW-1133">Transmembrane helix</keyword>
<evidence type="ECO:0000313" key="3">
    <source>
        <dbReference type="Proteomes" id="UP000533724"/>
    </source>
</evidence>
<feature type="transmembrane region" description="Helical" evidence="1">
    <location>
        <begin position="12"/>
        <end position="30"/>
    </location>
</feature>
<gene>
    <name evidence="2" type="ORF">GGE15_003987</name>
</gene>
<name>A0A7W6UM88_9HYPH</name>
<dbReference type="Proteomes" id="UP000533724">
    <property type="component" value="Unassembled WGS sequence"/>
</dbReference>
<proteinExistence type="predicted"/>
<reference evidence="2 3" key="1">
    <citation type="submission" date="2020-08" db="EMBL/GenBank/DDBJ databases">
        <title>Genomic Encyclopedia of Type Strains, Phase IV (KMG-V): Genome sequencing to study the core and pangenomes of soil and plant-associated prokaryotes.</title>
        <authorList>
            <person name="Whitman W."/>
        </authorList>
    </citation>
    <scope>NUCLEOTIDE SEQUENCE [LARGE SCALE GENOMIC DNA]</scope>
    <source>
        <strain evidence="2 3">SEMIA 414</strain>
    </source>
</reference>
<dbReference type="RefSeq" id="WP_184500342.1">
    <property type="nucleotide sequence ID" value="NZ_JACIHI010000009.1"/>
</dbReference>
<dbReference type="EMBL" id="JACIHI010000009">
    <property type="protein sequence ID" value="MBB4440710.1"/>
    <property type="molecule type" value="Genomic_DNA"/>
</dbReference>
<protein>
    <submittedName>
        <fullName evidence="2">Uncharacterized protein</fullName>
    </submittedName>
</protein>
<evidence type="ECO:0000313" key="2">
    <source>
        <dbReference type="EMBL" id="MBB4440710.1"/>
    </source>
</evidence>
<accession>A0A7W6UM88</accession>